<dbReference type="SUPFAM" id="SSF50998">
    <property type="entry name" value="Quinoprotein alcohol dehydrogenase-like"/>
    <property type="match status" value="1"/>
</dbReference>
<reference evidence="2" key="2">
    <citation type="submission" date="2020-09" db="EMBL/GenBank/DDBJ databases">
        <authorList>
            <person name="Sun Q."/>
            <person name="Zhou Y."/>
        </authorList>
    </citation>
    <scope>NUCLEOTIDE SEQUENCE</scope>
    <source>
        <strain evidence="2">CGMCC 4.7299</strain>
    </source>
</reference>
<dbReference type="RefSeq" id="WP_229716111.1">
    <property type="nucleotide sequence ID" value="NZ_BMMX01000029.1"/>
</dbReference>
<dbReference type="EMBL" id="BMMX01000029">
    <property type="protein sequence ID" value="GGL08369.1"/>
    <property type="molecule type" value="Genomic_DNA"/>
</dbReference>
<dbReference type="InterPro" id="IPR015943">
    <property type="entry name" value="WD40/YVTN_repeat-like_dom_sf"/>
</dbReference>
<evidence type="ECO:0008006" key="4">
    <source>
        <dbReference type="Google" id="ProtNLM"/>
    </source>
</evidence>
<dbReference type="AlphaFoldDB" id="A0A8J3C4A5"/>
<accession>A0A8J3C4A5</accession>
<dbReference type="InterPro" id="IPR011047">
    <property type="entry name" value="Quinoprotein_ADH-like_sf"/>
</dbReference>
<evidence type="ECO:0000256" key="1">
    <source>
        <dbReference type="SAM" id="SignalP"/>
    </source>
</evidence>
<evidence type="ECO:0000313" key="3">
    <source>
        <dbReference type="Proteomes" id="UP000656042"/>
    </source>
</evidence>
<dbReference type="Proteomes" id="UP000656042">
    <property type="component" value="Unassembled WGS sequence"/>
</dbReference>
<dbReference type="Pfam" id="PF13385">
    <property type="entry name" value="Laminin_G_3"/>
    <property type="match status" value="1"/>
</dbReference>
<organism evidence="2 3">
    <name type="scientific">Mangrovihabitans endophyticus</name>
    <dbReference type="NCBI Taxonomy" id="1751298"/>
    <lineage>
        <taxon>Bacteria</taxon>
        <taxon>Bacillati</taxon>
        <taxon>Actinomycetota</taxon>
        <taxon>Actinomycetes</taxon>
        <taxon>Micromonosporales</taxon>
        <taxon>Micromonosporaceae</taxon>
        <taxon>Mangrovihabitans</taxon>
    </lineage>
</organism>
<proteinExistence type="predicted"/>
<dbReference type="CDD" id="cd00110">
    <property type="entry name" value="LamG"/>
    <property type="match status" value="1"/>
</dbReference>
<dbReference type="Gene3D" id="2.130.10.10">
    <property type="entry name" value="YVTN repeat-like/Quinoprotein amine dehydrogenase"/>
    <property type="match status" value="1"/>
</dbReference>
<gene>
    <name evidence="2" type="ORF">GCM10012284_48580</name>
</gene>
<evidence type="ECO:0000313" key="2">
    <source>
        <dbReference type="EMBL" id="GGL08369.1"/>
    </source>
</evidence>
<sequence length="592" mass="60486">MAVAAAALTAVSGIALADTVSNTPSTAPSFNGSVYAVAYRGDTVYVGGSFTRAIVDGKRYDRNRLAAFDARTGELSSWDPGADATVRALAVHDSTVYAAGDFSTAGGASRKKIAALNASTGAVTSFQHTVSGQPNALAVGNGRLYMGGRIAAVDGSTRTNLAAFALAGGSLTGWTPVTDDTVYALGVYGSRVYLGGSFHRVNDVSSTLRLRAVDAGSGALITSFAPKPSAKVFALAIDANGVYAAQAGQGGRAVAYTETGEVRWSRAFDGDAQAITTLGDTVYVGGHFDVACATDVTGSQGACTGGGISRIKFAAVDQQGNLTNWAPQGNGVVGVRAMITLPELDMVAAGGDFTTIGDVTQKRYAAFRPAGAQTQPKAPSSPMVAAYNFDSTDLDGTFADGSGGSHTLVTRTRYGAKLRMTAHGGGEAVLFPPPCDGSDCPRMVLQTDDAPDLNPGAQKISFGASVRLAASQTTDGQNVIQKGYSSGGGQYKLQVDKLPGKPSCVMVGSDSSTIYRVTSGITAADGDWHAIECRRSGTSLTVWIDGTQTGAKTIPAGLAVSNTSPLVLGGKGLSVNNDQFQGALDDVWISIG</sequence>
<keyword evidence="1" id="KW-0732">Signal</keyword>
<keyword evidence="3" id="KW-1185">Reference proteome</keyword>
<dbReference type="InterPro" id="IPR013320">
    <property type="entry name" value="ConA-like_dom_sf"/>
</dbReference>
<protein>
    <recommendedName>
        <fullName evidence="4">Concanavalin A-like lectin/glucanases superfamily protein</fullName>
    </recommendedName>
</protein>
<feature type="signal peptide" evidence="1">
    <location>
        <begin position="1"/>
        <end position="17"/>
    </location>
</feature>
<comment type="caution">
    <text evidence="2">The sequence shown here is derived from an EMBL/GenBank/DDBJ whole genome shotgun (WGS) entry which is preliminary data.</text>
</comment>
<name>A0A8J3C4A5_9ACTN</name>
<dbReference type="SUPFAM" id="SSF49899">
    <property type="entry name" value="Concanavalin A-like lectins/glucanases"/>
    <property type="match status" value="1"/>
</dbReference>
<reference evidence="2" key="1">
    <citation type="journal article" date="2014" name="Int. J. Syst. Evol. Microbiol.">
        <title>Complete genome sequence of Corynebacterium casei LMG S-19264T (=DSM 44701T), isolated from a smear-ripened cheese.</title>
        <authorList>
            <consortium name="US DOE Joint Genome Institute (JGI-PGF)"/>
            <person name="Walter F."/>
            <person name="Albersmeier A."/>
            <person name="Kalinowski J."/>
            <person name="Ruckert C."/>
        </authorList>
    </citation>
    <scope>NUCLEOTIDE SEQUENCE</scope>
    <source>
        <strain evidence="2">CGMCC 4.7299</strain>
    </source>
</reference>
<dbReference type="Gene3D" id="2.60.120.200">
    <property type="match status" value="1"/>
</dbReference>
<feature type="chain" id="PRO_5035165063" description="Concanavalin A-like lectin/glucanases superfamily protein" evidence="1">
    <location>
        <begin position="18"/>
        <end position="592"/>
    </location>
</feature>
<dbReference type="InterPro" id="IPR001791">
    <property type="entry name" value="Laminin_G"/>
</dbReference>